<feature type="transmembrane region" description="Helical" evidence="9">
    <location>
        <begin position="425"/>
        <end position="442"/>
    </location>
</feature>
<dbReference type="CDD" id="cd07042">
    <property type="entry name" value="STAS_SulP_like_sulfate_transporter"/>
    <property type="match status" value="1"/>
</dbReference>
<feature type="transmembrane region" description="Helical" evidence="9">
    <location>
        <begin position="42"/>
        <end position="62"/>
    </location>
</feature>
<evidence type="ECO:0000256" key="9">
    <source>
        <dbReference type="SAM" id="Phobius"/>
    </source>
</evidence>
<dbReference type="PROSITE" id="PS01130">
    <property type="entry name" value="SLC26A"/>
    <property type="match status" value="1"/>
</dbReference>
<sequence length="733" mass="79960">MYDAVHHSSPGPFADTSLLQAIDYVESLFPITGWITRYNFGWLYGDVVAGLTVGIVVVPQSMSYAQLATLSPEYGLYSAFVGVLIYCLFATSKDVSIGPVAVMSLLIAQIIKHVQNSHGDQWSNPQIATTVAFICGLIVLGIGLLRLGWLVEFIPAPAVSGFMTGSAINIVAGQVPGLMGISGFDTRAEPYKVIINTLKGLPRTKLDAAWGLTGLFSLYAIRFACDWATKKWPRRRQVFFFISVFRNAFVLIILTLASFLYCRHRKSSSGKYPIKILQNVPRGFQHVGAPVIDGDLLSALASEIPVATIILLLEHIAISKSFGRLNGYKINPNQELIAIGVTNLVGTCFAAYPATGSFSRSALKSKSGVRTPAAGILTAVIVIVALYGLTPAFFWIPTAGLSAVIIHAVADLVTPPSQVYSFWKVSPLEFFIWLAAVLVTIFSTIENGIYTSICASIALLLIRIAQPRGYFLGRVDLHSPATQTKAPASREVYLPLKLKPSLYNSDIKVIPPAPGVIVYRLEESFIYPNSSRVNSDIVDYVKAYTKRGLDISTIKLSDRPWNDPGPRPGQDERAENERKPLLRAIVFDFSSVSQIDTTGVQSLIDTRTEVERWANQHVEFHFASILSPWIRRALVAGGFGTGVPSHHIPTEIASVVPYHLHSSNHKAPEKEADIEERAVPELRIGSGSSSAPINLEDTPFFHLDIVEAVRAAEGTAAHEASRVDDEDSIDVKS</sequence>
<evidence type="ECO:0000256" key="3">
    <source>
        <dbReference type="ARBA" id="ARBA00022448"/>
    </source>
</evidence>
<feature type="transmembrane region" description="Helical" evidence="9">
    <location>
        <begin position="367"/>
        <end position="387"/>
    </location>
</feature>
<dbReference type="InterPro" id="IPR011547">
    <property type="entry name" value="SLC26A/SulP_dom"/>
</dbReference>
<comment type="subcellular location">
    <subcellularLocation>
        <location evidence="1">Membrane</location>
        <topology evidence="1">Multi-pass membrane protein</topology>
    </subcellularLocation>
</comment>
<dbReference type="EMBL" id="JANAWD010000423">
    <property type="protein sequence ID" value="KAJ3479692.1"/>
    <property type="molecule type" value="Genomic_DNA"/>
</dbReference>
<dbReference type="InterPro" id="IPR002645">
    <property type="entry name" value="STAS_dom"/>
</dbReference>
<dbReference type="InterPro" id="IPR001902">
    <property type="entry name" value="SLC26A/SulP_fam"/>
</dbReference>
<dbReference type="GO" id="GO:1902434">
    <property type="term" value="P:sulfate import across plasma membrane"/>
    <property type="evidence" value="ECO:0007669"/>
    <property type="project" value="UniProtKB-ARBA"/>
</dbReference>
<keyword evidence="6 9" id="KW-0472">Membrane</keyword>
<keyword evidence="12" id="KW-1185">Reference proteome</keyword>
<feature type="domain" description="STAS" evidence="10">
    <location>
        <begin position="514"/>
        <end position="659"/>
    </location>
</feature>
<proteinExistence type="inferred from homology"/>
<dbReference type="InterPro" id="IPR018045">
    <property type="entry name" value="S04_transporter_CS"/>
</dbReference>
<evidence type="ECO:0000256" key="2">
    <source>
        <dbReference type="ARBA" id="ARBA00008692"/>
    </source>
</evidence>
<keyword evidence="3" id="KW-0813">Transport</keyword>
<keyword evidence="4 9" id="KW-0812">Transmembrane</keyword>
<feature type="transmembrane region" description="Helical" evidence="9">
    <location>
        <begin position="237"/>
        <end position="261"/>
    </location>
</feature>
<dbReference type="Pfam" id="PF00916">
    <property type="entry name" value="Sulfate_transp"/>
    <property type="match status" value="1"/>
</dbReference>
<feature type="transmembrane region" description="Helical" evidence="9">
    <location>
        <begin position="208"/>
        <end position="225"/>
    </location>
</feature>
<feature type="transmembrane region" description="Helical" evidence="9">
    <location>
        <begin position="127"/>
        <end position="149"/>
    </location>
</feature>
<feature type="transmembrane region" description="Helical" evidence="9">
    <location>
        <begin position="74"/>
        <end position="91"/>
    </location>
</feature>
<evidence type="ECO:0000256" key="8">
    <source>
        <dbReference type="SAM" id="MobiDB-lite"/>
    </source>
</evidence>
<dbReference type="GO" id="GO:0016020">
    <property type="term" value="C:membrane"/>
    <property type="evidence" value="ECO:0007669"/>
    <property type="project" value="UniProtKB-SubCell"/>
</dbReference>
<evidence type="ECO:0000256" key="7">
    <source>
        <dbReference type="ARBA" id="ARBA00054315"/>
    </source>
</evidence>
<evidence type="ECO:0000256" key="5">
    <source>
        <dbReference type="ARBA" id="ARBA00022989"/>
    </source>
</evidence>
<evidence type="ECO:0000313" key="12">
    <source>
        <dbReference type="Proteomes" id="UP001212997"/>
    </source>
</evidence>
<dbReference type="Pfam" id="PF01740">
    <property type="entry name" value="STAS"/>
    <property type="match status" value="1"/>
</dbReference>
<comment type="similarity">
    <text evidence="2">Belongs to the SLC26A/SulP transporter (TC 2.A.53) family.</text>
</comment>
<evidence type="ECO:0000313" key="11">
    <source>
        <dbReference type="EMBL" id="KAJ3479692.1"/>
    </source>
</evidence>
<name>A0AAD5YFT4_9APHY</name>
<dbReference type="GO" id="GO:0008271">
    <property type="term" value="F:secondary active sulfate transmembrane transporter activity"/>
    <property type="evidence" value="ECO:0007669"/>
    <property type="project" value="InterPro"/>
</dbReference>
<feature type="transmembrane region" description="Helical" evidence="9">
    <location>
        <begin position="97"/>
        <end position="115"/>
    </location>
</feature>
<dbReference type="FunFam" id="3.30.750.24:FF:000046">
    <property type="entry name" value="Solute carrier family 26 (Sodium-independent sulfate anion transporter), member 11"/>
    <property type="match status" value="1"/>
</dbReference>
<feature type="region of interest" description="Disordered" evidence="8">
    <location>
        <begin position="557"/>
        <end position="576"/>
    </location>
</feature>
<gene>
    <name evidence="11" type="ORF">NLI96_g8882</name>
</gene>
<accession>A0AAD5YFT4</accession>
<dbReference type="PROSITE" id="PS50801">
    <property type="entry name" value="STAS"/>
    <property type="match status" value="1"/>
</dbReference>
<dbReference type="InterPro" id="IPR036513">
    <property type="entry name" value="STAS_dom_sf"/>
</dbReference>
<evidence type="ECO:0000256" key="1">
    <source>
        <dbReference type="ARBA" id="ARBA00004141"/>
    </source>
</evidence>
<reference evidence="11" key="1">
    <citation type="submission" date="2022-07" db="EMBL/GenBank/DDBJ databases">
        <title>Genome Sequence of Physisporinus lineatus.</title>
        <authorList>
            <person name="Buettner E."/>
        </authorList>
    </citation>
    <scope>NUCLEOTIDE SEQUENCE</scope>
    <source>
        <strain evidence="11">VT162</strain>
    </source>
</reference>
<dbReference type="SUPFAM" id="SSF52091">
    <property type="entry name" value="SpoIIaa-like"/>
    <property type="match status" value="1"/>
</dbReference>
<organism evidence="11 12">
    <name type="scientific">Meripilus lineatus</name>
    <dbReference type="NCBI Taxonomy" id="2056292"/>
    <lineage>
        <taxon>Eukaryota</taxon>
        <taxon>Fungi</taxon>
        <taxon>Dikarya</taxon>
        <taxon>Basidiomycota</taxon>
        <taxon>Agaricomycotina</taxon>
        <taxon>Agaricomycetes</taxon>
        <taxon>Polyporales</taxon>
        <taxon>Meripilaceae</taxon>
        <taxon>Meripilus</taxon>
    </lineage>
</organism>
<protein>
    <recommendedName>
        <fullName evidence="10">STAS domain-containing protein</fullName>
    </recommendedName>
</protein>
<evidence type="ECO:0000256" key="6">
    <source>
        <dbReference type="ARBA" id="ARBA00023136"/>
    </source>
</evidence>
<dbReference type="PANTHER" id="PTHR11814">
    <property type="entry name" value="SULFATE TRANSPORTER"/>
    <property type="match status" value="1"/>
</dbReference>
<dbReference type="Gene3D" id="3.30.750.24">
    <property type="entry name" value="STAS domain"/>
    <property type="match status" value="1"/>
</dbReference>
<comment type="function">
    <text evidence="7">High affinity uptake of sulfate into the cell.</text>
</comment>
<keyword evidence="5 9" id="KW-1133">Transmembrane helix</keyword>
<dbReference type="AlphaFoldDB" id="A0AAD5YFT4"/>
<comment type="caution">
    <text evidence="11">The sequence shown here is derived from an EMBL/GenBank/DDBJ whole genome shotgun (WGS) entry which is preliminary data.</text>
</comment>
<feature type="transmembrane region" description="Helical" evidence="9">
    <location>
        <begin position="336"/>
        <end position="355"/>
    </location>
</feature>
<evidence type="ECO:0000259" key="10">
    <source>
        <dbReference type="PROSITE" id="PS50801"/>
    </source>
</evidence>
<dbReference type="NCBIfam" id="TIGR00815">
    <property type="entry name" value="sulP"/>
    <property type="match status" value="1"/>
</dbReference>
<dbReference type="Proteomes" id="UP001212997">
    <property type="component" value="Unassembled WGS sequence"/>
</dbReference>
<evidence type="ECO:0000256" key="4">
    <source>
        <dbReference type="ARBA" id="ARBA00022692"/>
    </source>
</evidence>